<gene>
    <name evidence="1" type="ORF">UU9_16036</name>
</gene>
<protein>
    <recommendedName>
        <fullName evidence="3">Class I SAM-dependent methyltransferase</fullName>
    </recommendedName>
</protein>
<proteinExistence type="predicted"/>
<dbReference type="Pfam" id="PF13578">
    <property type="entry name" value="Methyltransf_24"/>
    <property type="match status" value="1"/>
</dbReference>
<reference evidence="1 2" key="1">
    <citation type="journal article" date="2012" name="J. Bacteriol.">
        <title>Genome sequences for six rhodanobacter strains, isolated from soils and the terrestrial subsurface, with variable denitrification capabilities.</title>
        <authorList>
            <person name="Kostka J.E."/>
            <person name="Green S.J."/>
            <person name="Rishishwar L."/>
            <person name="Prakash O."/>
            <person name="Katz L.S."/>
            <person name="Marino-Ramirez L."/>
            <person name="Jordan I.K."/>
            <person name="Munk C."/>
            <person name="Ivanova N."/>
            <person name="Mikhailova N."/>
            <person name="Watson D.B."/>
            <person name="Brown S.D."/>
            <person name="Palumbo A.V."/>
            <person name="Brooks S.C."/>
        </authorList>
    </citation>
    <scope>NUCLEOTIDE SEQUENCE [LARGE SCALE GENOMIC DNA]</scope>
    <source>
        <strain evidence="2">Jip2T</strain>
    </source>
</reference>
<dbReference type="RefSeq" id="WP_007082829.1">
    <property type="nucleotide sequence ID" value="NZ_AJXU01000078.1"/>
</dbReference>
<keyword evidence="2" id="KW-1185">Reference proteome</keyword>
<organism evidence="1 2">
    <name type="scientific">Rhodanobacter fulvus Jip2</name>
    <dbReference type="NCBI Taxonomy" id="1163408"/>
    <lineage>
        <taxon>Bacteria</taxon>
        <taxon>Pseudomonadati</taxon>
        <taxon>Pseudomonadota</taxon>
        <taxon>Gammaproteobacteria</taxon>
        <taxon>Lysobacterales</taxon>
        <taxon>Rhodanobacteraceae</taxon>
        <taxon>Rhodanobacter</taxon>
    </lineage>
</organism>
<dbReference type="eggNOG" id="COG4122">
    <property type="taxonomic scope" value="Bacteria"/>
</dbReference>
<evidence type="ECO:0008006" key="3">
    <source>
        <dbReference type="Google" id="ProtNLM"/>
    </source>
</evidence>
<evidence type="ECO:0000313" key="1">
    <source>
        <dbReference type="EMBL" id="EIL87425.1"/>
    </source>
</evidence>
<dbReference type="InterPro" id="IPR029063">
    <property type="entry name" value="SAM-dependent_MTases_sf"/>
</dbReference>
<dbReference type="OrthoDB" id="9795498at2"/>
<name>I4VJN4_9GAMM</name>
<dbReference type="STRING" id="1163408.UU9_16036"/>
<feature type="non-terminal residue" evidence="1">
    <location>
        <position position="1"/>
    </location>
</feature>
<sequence length="236" mass="26902">ALQHFYERNTQFESLDSRTLFCMLRLIQPGKIIEVGSGYSTMLMADVNSRFLADKVRITCIEPYPRPFLHTADAEGKITLIPKRAQDVDLDMFRSLGEGDILFIDSSHVSKTGSDVNRLLLEVLPILAPGVYIHVHDIFLPADYPKDWVIEQNRCWNEQYVLQAFLAFNPTFRIVFGCAVAVSNHEETVRNLFDGKLLVGGSLWLRREPKGGLLPNAFRLGKRHAARLARRGYYHP</sequence>
<comment type="caution">
    <text evidence="1">The sequence shown here is derived from an EMBL/GenBank/DDBJ whole genome shotgun (WGS) entry which is preliminary data.</text>
</comment>
<dbReference type="SUPFAM" id="SSF53335">
    <property type="entry name" value="S-adenosyl-L-methionine-dependent methyltransferases"/>
    <property type="match status" value="1"/>
</dbReference>
<dbReference type="AlphaFoldDB" id="I4VJN4"/>
<dbReference type="Proteomes" id="UP000004210">
    <property type="component" value="Unassembled WGS sequence"/>
</dbReference>
<evidence type="ECO:0000313" key="2">
    <source>
        <dbReference type="Proteomes" id="UP000004210"/>
    </source>
</evidence>
<dbReference type="Gene3D" id="3.40.50.150">
    <property type="entry name" value="Vaccinia Virus protein VP39"/>
    <property type="match status" value="1"/>
</dbReference>
<dbReference type="EMBL" id="AJXU01000078">
    <property type="protein sequence ID" value="EIL87425.1"/>
    <property type="molecule type" value="Genomic_DNA"/>
</dbReference>
<accession>I4VJN4</accession>